<dbReference type="Proteomes" id="UP000054773">
    <property type="component" value="Unassembled WGS sequence"/>
</dbReference>
<dbReference type="InterPro" id="IPR036265">
    <property type="entry name" value="HIT-like_sf"/>
</dbReference>
<evidence type="ECO:0000256" key="3">
    <source>
        <dbReference type="PROSITE-ProRule" id="PRU00464"/>
    </source>
</evidence>
<evidence type="ECO:0000313" key="5">
    <source>
        <dbReference type="EMBL" id="KTC94408.1"/>
    </source>
</evidence>
<dbReference type="PROSITE" id="PS00892">
    <property type="entry name" value="HIT_1"/>
    <property type="match status" value="1"/>
</dbReference>
<evidence type="ECO:0000256" key="2">
    <source>
        <dbReference type="PIRSR" id="PIRSR601310-3"/>
    </source>
</evidence>
<name>A0A0W0TFN6_LEGER</name>
<proteinExistence type="predicted"/>
<dbReference type="PRINTS" id="PR00332">
    <property type="entry name" value="HISTRIAD"/>
</dbReference>
<feature type="domain" description="HIT" evidence="4">
    <location>
        <begin position="4"/>
        <end position="113"/>
    </location>
</feature>
<feature type="short sequence motif" description="Histidine triad motif" evidence="2 3">
    <location>
        <begin position="97"/>
        <end position="101"/>
    </location>
</feature>
<sequence length="113" mass="12701">MDCLFCKIIKGEIPATVLFDDSEVMVIRDIRPQAPTHLLVLPKKHIATINDSDSNDEQLLGRMILTAKKMAHNEHLSDFGYRLVFNVNAGGGQEVYHIHLHILGGRQMTWPPG</sequence>
<evidence type="ECO:0000259" key="4">
    <source>
        <dbReference type="PROSITE" id="PS51084"/>
    </source>
</evidence>
<comment type="caution">
    <text evidence="5">The sequence shown here is derived from an EMBL/GenBank/DDBJ whole genome shotgun (WGS) entry which is preliminary data.</text>
</comment>
<dbReference type="SUPFAM" id="SSF54197">
    <property type="entry name" value="HIT-like"/>
    <property type="match status" value="1"/>
</dbReference>
<dbReference type="STRING" id="448.Lery_2575"/>
<dbReference type="EMBL" id="LNYA01000034">
    <property type="protein sequence ID" value="KTC94408.1"/>
    <property type="molecule type" value="Genomic_DNA"/>
</dbReference>
<dbReference type="RefSeq" id="WP_058527662.1">
    <property type="nucleotide sequence ID" value="NZ_CAAAHY010000013.1"/>
</dbReference>
<evidence type="ECO:0000256" key="1">
    <source>
        <dbReference type="PIRSR" id="PIRSR601310-1"/>
    </source>
</evidence>
<dbReference type="CDD" id="cd01276">
    <property type="entry name" value="PKCI_related"/>
    <property type="match status" value="1"/>
</dbReference>
<dbReference type="GO" id="GO:0016787">
    <property type="term" value="F:hydrolase activity"/>
    <property type="evidence" value="ECO:0007669"/>
    <property type="project" value="UniProtKB-KW"/>
</dbReference>
<dbReference type="PATRIC" id="fig|448.7.peg.2700"/>
<protein>
    <submittedName>
        <fullName evidence="5">HIT family hydrolase</fullName>
    </submittedName>
</protein>
<dbReference type="InterPro" id="IPR011146">
    <property type="entry name" value="HIT-like"/>
</dbReference>
<organism evidence="5 6">
    <name type="scientific">Legionella erythra</name>
    <dbReference type="NCBI Taxonomy" id="448"/>
    <lineage>
        <taxon>Bacteria</taxon>
        <taxon>Pseudomonadati</taxon>
        <taxon>Pseudomonadota</taxon>
        <taxon>Gammaproteobacteria</taxon>
        <taxon>Legionellales</taxon>
        <taxon>Legionellaceae</taxon>
        <taxon>Legionella</taxon>
    </lineage>
</organism>
<dbReference type="InterPro" id="IPR001310">
    <property type="entry name" value="Histidine_triad_HIT"/>
</dbReference>
<dbReference type="PROSITE" id="PS51084">
    <property type="entry name" value="HIT_2"/>
    <property type="match status" value="1"/>
</dbReference>
<keyword evidence="5" id="KW-0378">Hydrolase</keyword>
<reference evidence="5 6" key="1">
    <citation type="submission" date="2015-11" db="EMBL/GenBank/DDBJ databases">
        <title>Genomic analysis of 38 Legionella species identifies large and diverse effector repertoires.</title>
        <authorList>
            <person name="Burstein D."/>
            <person name="Amaro F."/>
            <person name="Zusman T."/>
            <person name="Lifshitz Z."/>
            <person name="Cohen O."/>
            <person name="Gilbert J.A."/>
            <person name="Pupko T."/>
            <person name="Shuman H.A."/>
            <person name="Segal G."/>
        </authorList>
    </citation>
    <scope>NUCLEOTIDE SEQUENCE [LARGE SCALE GENOMIC DNA]</scope>
    <source>
        <strain evidence="5 6">SE-32A-C8</strain>
    </source>
</reference>
<dbReference type="Pfam" id="PF01230">
    <property type="entry name" value="HIT"/>
    <property type="match status" value="1"/>
</dbReference>
<evidence type="ECO:0000313" key="6">
    <source>
        <dbReference type="Proteomes" id="UP000054773"/>
    </source>
</evidence>
<dbReference type="InterPro" id="IPR019808">
    <property type="entry name" value="Histidine_triad_CS"/>
</dbReference>
<dbReference type="PANTHER" id="PTHR23089">
    <property type="entry name" value="HISTIDINE TRIAD HIT PROTEIN"/>
    <property type="match status" value="1"/>
</dbReference>
<feature type="active site" description="Tele-AMP-histidine intermediate" evidence="1">
    <location>
        <position position="99"/>
    </location>
</feature>
<keyword evidence="6" id="KW-1185">Reference proteome</keyword>
<dbReference type="AlphaFoldDB" id="A0A0W0TFN6"/>
<accession>A0A0W0TFN6</accession>
<gene>
    <name evidence="5" type="ORF">Lery_2575</name>
</gene>
<dbReference type="Gene3D" id="3.30.428.10">
    <property type="entry name" value="HIT-like"/>
    <property type="match status" value="1"/>
</dbReference>
<dbReference type="OrthoDB" id="9784774at2"/>